<dbReference type="EMBL" id="WEGK01000003">
    <property type="protein sequence ID" value="MQY18722.1"/>
    <property type="molecule type" value="Genomic_DNA"/>
</dbReference>
<evidence type="ECO:0000313" key="1">
    <source>
        <dbReference type="EMBL" id="MQY18722.1"/>
    </source>
</evidence>
<protein>
    <submittedName>
        <fullName evidence="1">Uncharacterized protein</fullName>
    </submittedName>
</protein>
<reference evidence="1 2" key="1">
    <citation type="submission" date="2019-10" db="EMBL/GenBank/DDBJ databases">
        <title>Nocardia macrotermitis sp. nov. and Nocardia aurantia sp. nov., isolated from the gut of fungus growing-termite Macrotermes natalensis.</title>
        <authorList>
            <person name="Benndorf R."/>
            <person name="Schwitalla J."/>
            <person name="Martin K."/>
            <person name="De Beer W."/>
            <person name="Kaster A.-K."/>
            <person name="Vollmers J."/>
            <person name="Poulsen M."/>
            <person name="Beemelmanns C."/>
        </authorList>
    </citation>
    <scope>NUCLEOTIDE SEQUENCE [LARGE SCALE GENOMIC DNA]</scope>
    <source>
        <strain evidence="1 2">RB20</strain>
    </source>
</reference>
<name>A0A7K0D0G6_9NOCA</name>
<keyword evidence="2" id="KW-1185">Reference proteome</keyword>
<proteinExistence type="predicted"/>
<sequence>METTGVAVPDLIGWMPESGLGEPVGLVTDMPALLRVVGALFR</sequence>
<gene>
    <name evidence="1" type="ORF">NRB20_18010</name>
</gene>
<dbReference type="AlphaFoldDB" id="A0A7K0D0G6"/>
<accession>A0A7K0D0G6</accession>
<comment type="caution">
    <text evidence="1">The sequence shown here is derived from an EMBL/GenBank/DDBJ whole genome shotgun (WGS) entry which is preliminary data.</text>
</comment>
<organism evidence="1 2">
    <name type="scientific">Nocardia macrotermitis</name>
    <dbReference type="NCBI Taxonomy" id="2585198"/>
    <lineage>
        <taxon>Bacteria</taxon>
        <taxon>Bacillati</taxon>
        <taxon>Actinomycetota</taxon>
        <taxon>Actinomycetes</taxon>
        <taxon>Mycobacteriales</taxon>
        <taxon>Nocardiaceae</taxon>
        <taxon>Nocardia</taxon>
    </lineage>
</organism>
<dbReference type="Proteomes" id="UP000438448">
    <property type="component" value="Unassembled WGS sequence"/>
</dbReference>
<dbReference type="RefSeq" id="WP_264766335.1">
    <property type="nucleotide sequence ID" value="NZ_WEGK01000003.1"/>
</dbReference>
<evidence type="ECO:0000313" key="2">
    <source>
        <dbReference type="Proteomes" id="UP000438448"/>
    </source>
</evidence>